<dbReference type="InterPro" id="IPR050490">
    <property type="entry name" value="Bact_solute-bd_prot1"/>
</dbReference>
<dbReference type="PANTHER" id="PTHR43649:SF17">
    <property type="entry name" value="ABC TRANSPORTER SOLUTE BINDING PROTEIN-SUGAR TRANSPORT"/>
    <property type="match status" value="1"/>
</dbReference>
<sequence>MLTRSRRRGAAIAVTAAAALALSACGSGGGGSGPVDLTGKDVGAMAEYAAGQQFRATEPLSFPILYSDHEAYPIQDDWLLWQELEKRTNVTFDPVVVPRSDYEEKRSLVIGAGDAPLIIPKTYPGQESAYVASGAILPVSDYLHLMPNLQAKIEQWDLGAHLDTLRQADGKFYLLPGVHEDVWQDYTIAMRTDVLAELGLAAPTTWDEFRDVLAAIKQAYPDSYPLTDREDGKILLNMVGMTFGTRAGTDWGYENESWDADAQRFVFTGTSPEYKAMVEYLHGLVADGLLDPETFTQDNDLALQKLASEQSFAISTNAQMIVNDYRPALQNVPGATIAKINLPAGPAGNVINSESQLENGMMISADAPESENFVALMQFVDWLWYSDAGQEFAKWGVEGQTYTKSPDGQYALAEGMEIMLDLQKSTGFSGGVFAYGGTTELLQSTFTPEEKEFQAAMAQKDELPLPPPHPFTEAEREQATLWETALQDYTAQMTLQFILGQRPLSEWDAYAAEVEGKGMTSYLDLVNAAHQRYVNENAGG</sequence>
<comment type="caution">
    <text evidence="2">The sequence shown here is derived from an EMBL/GenBank/DDBJ whole genome shotgun (WGS) entry which is preliminary data.</text>
</comment>
<protein>
    <submittedName>
        <fullName evidence="2">Carbohydrate ABC transporter substrate-binding protein (CUT1 family)</fullName>
    </submittedName>
</protein>
<dbReference type="RefSeq" id="WP_142062713.1">
    <property type="nucleotide sequence ID" value="NZ_VFPA01000006.1"/>
</dbReference>
<dbReference type="Gene3D" id="3.40.190.10">
    <property type="entry name" value="Periplasmic binding protein-like II"/>
    <property type="match status" value="2"/>
</dbReference>
<proteinExistence type="predicted"/>
<gene>
    <name evidence="2" type="ORF">FB558_7660</name>
</gene>
<keyword evidence="3" id="KW-1185">Reference proteome</keyword>
<keyword evidence="1" id="KW-0732">Signal</keyword>
<organism evidence="2 3">
    <name type="scientific">Pseudonocardia kunmingensis</name>
    <dbReference type="NCBI Taxonomy" id="630975"/>
    <lineage>
        <taxon>Bacteria</taxon>
        <taxon>Bacillati</taxon>
        <taxon>Actinomycetota</taxon>
        <taxon>Actinomycetes</taxon>
        <taxon>Pseudonocardiales</taxon>
        <taxon>Pseudonocardiaceae</taxon>
        <taxon>Pseudonocardia</taxon>
    </lineage>
</organism>
<dbReference type="InterPro" id="IPR006059">
    <property type="entry name" value="SBP"/>
</dbReference>
<dbReference type="OrthoDB" id="3561718at2"/>
<evidence type="ECO:0000313" key="3">
    <source>
        <dbReference type="Proteomes" id="UP000315677"/>
    </source>
</evidence>
<dbReference type="Pfam" id="PF01547">
    <property type="entry name" value="SBP_bac_1"/>
    <property type="match status" value="1"/>
</dbReference>
<accession>A0A543D0Z0</accession>
<dbReference type="AlphaFoldDB" id="A0A543D0Z0"/>
<dbReference type="EMBL" id="VFPA01000006">
    <property type="protein sequence ID" value="TQM03013.1"/>
    <property type="molecule type" value="Genomic_DNA"/>
</dbReference>
<dbReference type="CDD" id="cd13583">
    <property type="entry name" value="PBP2_AlgQ_like_4"/>
    <property type="match status" value="1"/>
</dbReference>
<dbReference type="Proteomes" id="UP000315677">
    <property type="component" value="Unassembled WGS sequence"/>
</dbReference>
<name>A0A543D0Z0_9PSEU</name>
<reference evidence="2 3" key="1">
    <citation type="submission" date="2019-06" db="EMBL/GenBank/DDBJ databases">
        <title>Sequencing the genomes of 1000 actinobacteria strains.</title>
        <authorList>
            <person name="Klenk H.-P."/>
        </authorList>
    </citation>
    <scope>NUCLEOTIDE SEQUENCE [LARGE SCALE GENOMIC DNA]</scope>
    <source>
        <strain evidence="2 3">DSM 45301</strain>
    </source>
</reference>
<dbReference type="PROSITE" id="PS51257">
    <property type="entry name" value="PROKAR_LIPOPROTEIN"/>
    <property type="match status" value="1"/>
</dbReference>
<feature type="chain" id="PRO_5039234111" evidence="1">
    <location>
        <begin position="27"/>
        <end position="540"/>
    </location>
</feature>
<dbReference type="PANTHER" id="PTHR43649">
    <property type="entry name" value="ARABINOSE-BINDING PROTEIN-RELATED"/>
    <property type="match status" value="1"/>
</dbReference>
<feature type="signal peptide" evidence="1">
    <location>
        <begin position="1"/>
        <end position="26"/>
    </location>
</feature>
<dbReference type="SUPFAM" id="SSF53850">
    <property type="entry name" value="Periplasmic binding protein-like II"/>
    <property type="match status" value="1"/>
</dbReference>
<evidence type="ECO:0000256" key="1">
    <source>
        <dbReference type="SAM" id="SignalP"/>
    </source>
</evidence>
<evidence type="ECO:0000313" key="2">
    <source>
        <dbReference type="EMBL" id="TQM03013.1"/>
    </source>
</evidence>